<dbReference type="EMBL" id="BGPR01000690">
    <property type="protein sequence ID" value="GBM31674.1"/>
    <property type="molecule type" value="Genomic_DNA"/>
</dbReference>
<keyword evidence="5" id="KW-1185">Reference proteome</keyword>
<dbReference type="OrthoDB" id="1517790at2759"/>
<keyword evidence="2" id="KW-0677">Repeat</keyword>
<gene>
    <name evidence="4" type="primary">C21orf2</name>
    <name evidence="4" type="ORF">AVEN_101290_1</name>
</gene>
<dbReference type="SMART" id="SM00446">
    <property type="entry name" value="LRRcap"/>
    <property type="match status" value="1"/>
</dbReference>
<dbReference type="InterPro" id="IPR032675">
    <property type="entry name" value="LRR_dom_sf"/>
</dbReference>
<organism evidence="4 5">
    <name type="scientific">Araneus ventricosus</name>
    <name type="common">Orbweaver spider</name>
    <name type="synonym">Epeira ventricosa</name>
    <dbReference type="NCBI Taxonomy" id="182803"/>
    <lineage>
        <taxon>Eukaryota</taxon>
        <taxon>Metazoa</taxon>
        <taxon>Ecdysozoa</taxon>
        <taxon>Arthropoda</taxon>
        <taxon>Chelicerata</taxon>
        <taxon>Arachnida</taxon>
        <taxon>Araneae</taxon>
        <taxon>Araneomorphae</taxon>
        <taxon>Entelegynae</taxon>
        <taxon>Araneoidea</taxon>
        <taxon>Araneidae</taxon>
        <taxon>Araneus</taxon>
    </lineage>
</organism>
<comment type="caution">
    <text evidence="4">The sequence shown here is derived from an EMBL/GenBank/DDBJ whole genome shotgun (WGS) entry which is preliminary data.</text>
</comment>
<keyword evidence="1" id="KW-0433">Leucine-rich repeat</keyword>
<evidence type="ECO:0000256" key="2">
    <source>
        <dbReference type="ARBA" id="ARBA00022737"/>
    </source>
</evidence>
<dbReference type="SUPFAM" id="SSF52058">
    <property type="entry name" value="L domain-like"/>
    <property type="match status" value="1"/>
</dbReference>
<feature type="domain" description="U2A'/phosphoprotein 32 family A C-terminal" evidence="3">
    <location>
        <begin position="103"/>
        <end position="121"/>
    </location>
</feature>
<evidence type="ECO:0000259" key="3">
    <source>
        <dbReference type="SMART" id="SM00446"/>
    </source>
</evidence>
<dbReference type="InterPro" id="IPR003603">
    <property type="entry name" value="U2A'_phosphoprotein32A_C"/>
</dbReference>
<dbReference type="AlphaFoldDB" id="A0A4Y2EUT2"/>
<evidence type="ECO:0000313" key="4">
    <source>
        <dbReference type="EMBL" id="GBM31674.1"/>
    </source>
</evidence>
<dbReference type="GO" id="GO:0036064">
    <property type="term" value="C:ciliary basal body"/>
    <property type="evidence" value="ECO:0007669"/>
    <property type="project" value="UniProtKB-ARBA"/>
</dbReference>
<dbReference type="PANTHER" id="PTHR18849">
    <property type="entry name" value="LEUCINE RICH REPEAT PROTEIN"/>
    <property type="match status" value="1"/>
</dbReference>
<protein>
    <submittedName>
        <fullName evidence="4">Protein C21orf2</fullName>
    </submittedName>
</protein>
<evidence type="ECO:0000313" key="5">
    <source>
        <dbReference type="Proteomes" id="UP000499080"/>
    </source>
</evidence>
<dbReference type="FunFam" id="3.80.10.10:FF:000094">
    <property type="entry name" value="protein C21orf2 isoform X1"/>
    <property type="match status" value="1"/>
</dbReference>
<sequence length="427" mass="48653">MTKLTEHTVLARTRAQDLRSVRKLNAWGSELTDVSIVKKLPNVEVLSLSVNAISSLEDFSHCNNLQELYIRKNNISELAEIRHLRDLPKLKNLWLADNPCAESDDYRLTVIRALPQLQKLDNMPIRPDEIESARKHGCPLEMLLPKDDNIETSLVNSQHAPIKSSPSYEEISSVGQTESFSVENTAFGSPSPVTPNNGNESFHVVRNVAKQTESMNHVSQSFQERFSQESVYSEREESFQQIYAQSAETSPVTSNSNVYANFQENFEREFVQEQEQYPETPSGSSSVKEHFSPKCAFAPPYMPRMTPRCERPTAIRMLPKGGKSRQFSAAAFYIYFLLPSPVSSDPHLVAKSLSSFCLHTLNYLEQVWQYLELYSSLPIIDTATSEVPPYHRFYCHDPKYCSLLFLVFVCLTRKTIHSVPSWVLSIW</sequence>
<dbReference type="Proteomes" id="UP000499080">
    <property type="component" value="Unassembled WGS sequence"/>
</dbReference>
<dbReference type="PROSITE" id="PS51450">
    <property type="entry name" value="LRR"/>
    <property type="match status" value="2"/>
</dbReference>
<dbReference type="Gene3D" id="3.80.10.10">
    <property type="entry name" value="Ribonuclease Inhibitor"/>
    <property type="match status" value="1"/>
</dbReference>
<dbReference type="Pfam" id="PF14580">
    <property type="entry name" value="LRR_9"/>
    <property type="match status" value="1"/>
</dbReference>
<dbReference type="GO" id="GO:0097733">
    <property type="term" value="C:photoreceptor cell cilium"/>
    <property type="evidence" value="ECO:0007669"/>
    <property type="project" value="UniProtKB-ARBA"/>
</dbReference>
<reference evidence="4 5" key="1">
    <citation type="journal article" date="2019" name="Sci. Rep.">
        <title>Orb-weaving spider Araneus ventricosus genome elucidates the spidroin gene catalogue.</title>
        <authorList>
            <person name="Kono N."/>
            <person name="Nakamura H."/>
            <person name="Ohtoshi R."/>
            <person name="Moran D.A.P."/>
            <person name="Shinohara A."/>
            <person name="Yoshida Y."/>
            <person name="Fujiwara M."/>
            <person name="Mori M."/>
            <person name="Tomita M."/>
            <person name="Arakawa K."/>
        </authorList>
    </citation>
    <scope>NUCLEOTIDE SEQUENCE [LARGE SCALE GENOMIC DNA]</scope>
</reference>
<evidence type="ECO:0000256" key="1">
    <source>
        <dbReference type="ARBA" id="ARBA00022614"/>
    </source>
</evidence>
<name>A0A4Y2EUT2_ARAVE</name>
<proteinExistence type="predicted"/>
<dbReference type="InterPro" id="IPR001611">
    <property type="entry name" value="Leu-rich_rpt"/>
</dbReference>
<accession>A0A4Y2EUT2</accession>
<dbReference type="PANTHER" id="PTHR18849:SF0">
    <property type="entry name" value="CILIA- AND FLAGELLA-ASSOCIATED PROTEIN 410-RELATED"/>
    <property type="match status" value="1"/>
</dbReference>